<feature type="non-terminal residue" evidence="2">
    <location>
        <position position="47"/>
    </location>
</feature>
<name>A0A6J4VVT8_9BACT</name>
<protein>
    <submittedName>
        <fullName evidence="2">Uncharacterized protein</fullName>
    </submittedName>
</protein>
<accession>A0A6J4VVT8</accession>
<proteinExistence type="predicted"/>
<evidence type="ECO:0000313" key="2">
    <source>
        <dbReference type="EMBL" id="CAA9586944.1"/>
    </source>
</evidence>
<evidence type="ECO:0000256" key="1">
    <source>
        <dbReference type="SAM" id="MobiDB-lite"/>
    </source>
</evidence>
<feature type="non-terminal residue" evidence="2">
    <location>
        <position position="1"/>
    </location>
</feature>
<organism evidence="2">
    <name type="scientific">uncultured Thermomicrobiales bacterium</name>
    <dbReference type="NCBI Taxonomy" id="1645740"/>
    <lineage>
        <taxon>Bacteria</taxon>
        <taxon>Pseudomonadati</taxon>
        <taxon>Thermomicrobiota</taxon>
        <taxon>Thermomicrobia</taxon>
        <taxon>Thermomicrobiales</taxon>
        <taxon>environmental samples</taxon>
    </lineage>
</organism>
<gene>
    <name evidence="2" type="ORF">AVDCRST_MAG19-4990</name>
</gene>
<feature type="region of interest" description="Disordered" evidence="1">
    <location>
        <begin position="24"/>
        <end position="47"/>
    </location>
</feature>
<dbReference type="EMBL" id="CADCWL010000264">
    <property type="protein sequence ID" value="CAA9586944.1"/>
    <property type="molecule type" value="Genomic_DNA"/>
</dbReference>
<dbReference type="AlphaFoldDB" id="A0A6J4VVT8"/>
<sequence length="47" mass="4982">CPSPSSCGVHRSGWAPVGVVADPRRIVSPPSVGFSNPTREPDRGRRP</sequence>
<reference evidence="2" key="1">
    <citation type="submission" date="2020-02" db="EMBL/GenBank/DDBJ databases">
        <authorList>
            <person name="Meier V. D."/>
        </authorList>
    </citation>
    <scope>NUCLEOTIDE SEQUENCE</scope>
    <source>
        <strain evidence="2">AVDCRST_MAG19</strain>
    </source>
</reference>